<dbReference type="InterPro" id="IPR000297">
    <property type="entry name" value="PPIase_PpiC"/>
</dbReference>
<dbReference type="Pfam" id="PF13624">
    <property type="entry name" value="SurA_N_3"/>
    <property type="match status" value="1"/>
</dbReference>
<keyword evidence="4 9" id="KW-1133">Transmembrane helix</keyword>
<dbReference type="EMBL" id="QTUJ01000004">
    <property type="protein sequence ID" value="REF67182.1"/>
    <property type="molecule type" value="Genomic_DNA"/>
</dbReference>
<dbReference type="InterPro" id="IPR027304">
    <property type="entry name" value="Trigger_fact/SurA_dom_sf"/>
</dbReference>
<protein>
    <submittedName>
        <fullName evidence="11">Peptidyl-prolyl cis-trans isomerase D</fullName>
    </submittedName>
</protein>
<comment type="caution">
    <text evidence="11">The sequence shown here is derived from an EMBL/GenBank/DDBJ whole genome shotgun (WGS) entry which is preliminary data.</text>
</comment>
<evidence type="ECO:0000313" key="12">
    <source>
        <dbReference type="Proteomes" id="UP000256941"/>
    </source>
</evidence>
<gene>
    <name evidence="11" type="ORF">BDD41_4202</name>
</gene>
<comment type="similarity">
    <text evidence="7">Belongs to the PpiD chaperone family.</text>
</comment>
<dbReference type="GO" id="GO:0003755">
    <property type="term" value="F:peptidyl-prolyl cis-trans isomerase activity"/>
    <property type="evidence" value="ECO:0007669"/>
    <property type="project" value="InterPro"/>
</dbReference>
<evidence type="ECO:0000256" key="5">
    <source>
        <dbReference type="ARBA" id="ARBA00023136"/>
    </source>
</evidence>
<feature type="compositionally biased region" description="Low complexity" evidence="8">
    <location>
        <begin position="529"/>
        <end position="542"/>
    </location>
</feature>
<sequence length="657" mass="70614">MAGHGDKMRGKGKSTIVWLLMGMLVLGLGGFGVTNFSGGSADIGAVGDVEISAQDYAGTLRAEMQDFSARTGRQISAAEAKAIGVDQAALARLYTAAALEAEANRLGVSVGDQAVAEQITGIAAFRGLNGQFDRAIYADALRREGMREAEFEHDLRMDMARLILQDAALAGVSAPEPVVAQTQGWLLETRDVHWRELTAEDLPAPVATPDEPTLQAWHKANADRFTAPEIRRITYVWLTPEMLEGEVEVDEAALRELYQDRIEEFQQPERRMVERLVFPTMAAAEEAKARIDRGEITFEQLAAERGLTLADIDLGEVSQAELGAAGEAVFALEEPGVAGPAGSDLGPALFSMNAILEPLDIPFEEARDDLRLEAAVDRARRQIEERSGEFADLLAGGAALEDMAQDTPMQLGRIDWSQGAEADPNGIDAYPEFRQRAAQLTEKDFPELFETGDGGVFAMRLDEIEPPTLIPFEEVRERVAEDWARNETHRLLLALAEERRVEAEAAAETGIEPAPAAATAPVAQALGAAATGTGTDSPAPAAEKPVPDPGTPATNLARGGFINGVPQDVVAQAFEIADEGATEVVDAENRVFLVTLDRIHPAETEGDEAAQIREGISARLADSLRQDVFDYFTRALQAQAGVTLNQTAVDAVNAQVQ</sequence>
<proteinExistence type="inferred from homology"/>
<dbReference type="InterPro" id="IPR052029">
    <property type="entry name" value="PpiD_chaperone"/>
</dbReference>
<name>A0A3D9XGF4_PARVE</name>
<evidence type="ECO:0000256" key="4">
    <source>
        <dbReference type="ARBA" id="ARBA00022989"/>
    </source>
</evidence>
<dbReference type="Proteomes" id="UP000256941">
    <property type="component" value="Unassembled WGS sequence"/>
</dbReference>
<evidence type="ECO:0000256" key="3">
    <source>
        <dbReference type="ARBA" id="ARBA00022692"/>
    </source>
</evidence>
<dbReference type="SUPFAM" id="SSF109998">
    <property type="entry name" value="Triger factor/SurA peptide-binding domain-like"/>
    <property type="match status" value="1"/>
</dbReference>
<feature type="domain" description="PpiC" evidence="10">
    <location>
        <begin position="249"/>
        <end position="368"/>
    </location>
</feature>
<organism evidence="11 12">
    <name type="scientific">Paracoccus versutus</name>
    <name type="common">Thiobacillus versutus</name>
    <dbReference type="NCBI Taxonomy" id="34007"/>
    <lineage>
        <taxon>Bacteria</taxon>
        <taxon>Pseudomonadati</taxon>
        <taxon>Pseudomonadota</taxon>
        <taxon>Alphaproteobacteria</taxon>
        <taxon>Rhodobacterales</taxon>
        <taxon>Paracoccaceae</taxon>
        <taxon>Paracoccus</taxon>
    </lineage>
</organism>
<accession>A0A3D9XGF4</accession>
<keyword evidence="5 9" id="KW-0472">Membrane</keyword>
<feature type="region of interest" description="Disordered" evidence="8">
    <location>
        <begin position="529"/>
        <end position="559"/>
    </location>
</feature>
<keyword evidence="3 9" id="KW-0812">Transmembrane</keyword>
<dbReference type="PANTHER" id="PTHR47529:SF1">
    <property type="entry name" value="PERIPLASMIC CHAPERONE PPID"/>
    <property type="match status" value="1"/>
</dbReference>
<feature type="transmembrane region" description="Helical" evidence="9">
    <location>
        <begin position="16"/>
        <end position="33"/>
    </location>
</feature>
<reference evidence="11 12" key="1">
    <citation type="submission" date="2018-08" db="EMBL/GenBank/DDBJ databases">
        <title>Genomic Encyclopedia of Archaeal and Bacterial Type Strains, Phase II (KMG-II): from individual species to whole genera.</title>
        <authorList>
            <person name="Goeker M."/>
        </authorList>
    </citation>
    <scope>NUCLEOTIDE SEQUENCE [LARGE SCALE GENOMIC DNA]</scope>
    <source>
        <strain evidence="11 12">DSM 17099</strain>
    </source>
</reference>
<evidence type="ECO:0000256" key="9">
    <source>
        <dbReference type="SAM" id="Phobius"/>
    </source>
</evidence>
<evidence type="ECO:0000313" key="11">
    <source>
        <dbReference type="EMBL" id="REF67182.1"/>
    </source>
</evidence>
<evidence type="ECO:0000256" key="6">
    <source>
        <dbReference type="ARBA" id="ARBA00023186"/>
    </source>
</evidence>
<keyword evidence="2" id="KW-1003">Cell membrane</keyword>
<dbReference type="GO" id="GO:0005886">
    <property type="term" value="C:plasma membrane"/>
    <property type="evidence" value="ECO:0007669"/>
    <property type="project" value="UniProtKB-SubCell"/>
</dbReference>
<evidence type="ECO:0000256" key="1">
    <source>
        <dbReference type="ARBA" id="ARBA00004401"/>
    </source>
</evidence>
<evidence type="ECO:0000256" key="8">
    <source>
        <dbReference type="SAM" id="MobiDB-lite"/>
    </source>
</evidence>
<dbReference type="Pfam" id="PF13145">
    <property type="entry name" value="Rotamase_2"/>
    <property type="match status" value="1"/>
</dbReference>
<dbReference type="PANTHER" id="PTHR47529">
    <property type="entry name" value="PEPTIDYL-PROLYL CIS-TRANS ISOMERASE D"/>
    <property type="match status" value="1"/>
</dbReference>
<keyword evidence="11" id="KW-0413">Isomerase</keyword>
<keyword evidence="6" id="KW-0143">Chaperone</keyword>
<evidence type="ECO:0000259" key="10">
    <source>
        <dbReference type="Pfam" id="PF13145"/>
    </source>
</evidence>
<evidence type="ECO:0000256" key="7">
    <source>
        <dbReference type="ARBA" id="ARBA00038408"/>
    </source>
</evidence>
<dbReference type="Gene3D" id="1.10.4030.10">
    <property type="entry name" value="Porin chaperone SurA, peptide-binding domain"/>
    <property type="match status" value="1"/>
</dbReference>
<dbReference type="SUPFAM" id="SSF54534">
    <property type="entry name" value="FKBP-like"/>
    <property type="match status" value="1"/>
</dbReference>
<evidence type="ECO:0000256" key="2">
    <source>
        <dbReference type="ARBA" id="ARBA00022475"/>
    </source>
</evidence>
<dbReference type="AlphaFoldDB" id="A0A3D9XGF4"/>
<comment type="subcellular location">
    <subcellularLocation>
        <location evidence="1">Cell membrane</location>
        <topology evidence="1">Single-pass type II membrane protein</topology>
    </subcellularLocation>
</comment>